<dbReference type="GeneID" id="10505405"/>
<sequence length="313" mass="35905">MYEEICHSNFKKYIVPMFDDPLVKKSRFLLNNQIFLIQYPQELYSSSLSPQEYSNLVNDINKNLRKSRKFIKIFTILSTLHFIILILVFLIISVLFKDYIFESVPIVAGTFSSLLIFPIFIFISYIWFYIKRNRIFYEYNKFFSSRRIRVQFKEFRGFNGSPKLKIYYPPINHSQINNINGILDDNFNYIVDSDTPSSLNQITSNFSSSSPSSSMVSSASSSTSSLNSLVVEPNSSGAIESSFALEPSSNKEFTSVDLDDDGIYSTENYNNILKDFTTISIIPTPPNSSIITSVYKKNSLDSFSEKTPLLGHR</sequence>
<proteinExistence type="predicted"/>
<keyword evidence="1" id="KW-0812">Transmembrane</keyword>
<gene>
    <name evidence="2" type="ORF">DICPUDRAFT_99846</name>
</gene>
<dbReference type="EMBL" id="GL871439">
    <property type="protein sequence ID" value="EGC29385.1"/>
    <property type="molecule type" value="Genomic_DNA"/>
</dbReference>
<name>F1A342_DICPU</name>
<evidence type="ECO:0000256" key="1">
    <source>
        <dbReference type="SAM" id="Phobius"/>
    </source>
</evidence>
<dbReference type="AlphaFoldDB" id="F1A342"/>
<reference evidence="3" key="1">
    <citation type="journal article" date="2011" name="Genome Biol.">
        <title>Comparative genomics of the social amoebae Dictyostelium discoideum and Dictyostelium purpureum.</title>
        <authorList>
            <consortium name="US DOE Joint Genome Institute (JGI-PGF)"/>
            <person name="Sucgang R."/>
            <person name="Kuo A."/>
            <person name="Tian X."/>
            <person name="Salerno W."/>
            <person name="Parikh A."/>
            <person name="Feasley C.L."/>
            <person name="Dalin E."/>
            <person name="Tu H."/>
            <person name="Huang E."/>
            <person name="Barry K."/>
            <person name="Lindquist E."/>
            <person name="Shapiro H."/>
            <person name="Bruce D."/>
            <person name="Schmutz J."/>
            <person name="Salamov A."/>
            <person name="Fey P."/>
            <person name="Gaudet P."/>
            <person name="Anjard C."/>
            <person name="Babu M.M."/>
            <person name="Basu S."/>
            <person name="Bushmanova Y."/>
            <person name="van der Wel H."/>
            <person name="Katoh-Kurasawa M."/>
            <person name="Dinh C."/>
            <person name="Coutinho P.M."/>
            <person name="Saito T."/>
            <person name="Elias M."/>
            <person name="Schaap P."/>
            <person name="Kay R.R."/>
            <person name="Henrissat B."/>
            <person name="Eichinger L."/>
            <person name="Rivero F."/>
            <person name="Putnam N.H."/>
            <person name="West C.M."/>
            <person name="Loomis W.F."/>
            <person name="Chisholm R.L."/>
            <person name="Shaulsky G."/>
            <person name="Strassmann J.E."/>
            <person name="Queller D.C."/>
            <person name="Kuspa A."/>
            <person name="Grigoriev I.V."/>
        </authorList>
    </citation>
    <scope>NUCLEOTIDE SEQUENCE [LARGE SCALE GENOMIC DNA]</scope>
    <source>
        <strain evidence="3">QSDP1</strain>
    </source>
</reference>
<accession>F1A342</accession>
<dbReference type="KEGG" id="dpp:DICPUDRAFT_99846"/>
<organism evidence="2 3">
    <name type="scientific">Dictyostelium purpureum</name>
    <name type="common">Slime mold</name>
    <dbReference type="NCBI Taxonomy" id="5786"/>
    <lineage>
        <taxon>Eukaryota</taxon>
        <taxon>Amoebozoa</taxon>
        <taxon>Evosea</taxon>
        <taxon>Eumycetozoa</taxon>
        <taxon>Dictyostelia</taxon>
        <taxon>Dictyosteliales</taxon>
        <taxon>Dictyosteliaceae</taxon>
        <taxon>Dictyostelium</taxon>
    </lineage>
</organism>
<keyword evidence="1" id="KW-0472">Membrane</keyword>
<dbReference type="Proteomes" id="UP000001064">
    <property type="component" value="Unassembled WGS sequence"/>
</dbReference>
<dbReference type="VEuPathDB" id="AmoebaDB:DICPUDRAFT_99846"/>
<dbReference type="InParanoid" id="F1A342"/>
<feature type="transmembrane region" description="Helical" evidence="1">
    <location>
        <begin position="108"/>
        <end position="130"/>
    </location>
</feature>
<protein>
    <submittedName>
        <fullName evidence="2">Expressed protein</fullName>
    </submittedName>
</protein>
<feature type="transmembrane region" description="Helical" evidence="1">
    <location>
        <begin position="70"/>
        <end position="96"/>
    </location>
</feature>
<dbReference type="RefSeq" id="XP_003294086.1">
    <property type="nucleotide sequence ID" value="XM_003294038.1"/>
</dbReference>
<evidence type="ECO:0000313" key="3">
    <source>
        <dbReference type="Proteomes" id="UP000001064"/>
    </source>
</evidence>
<keyword evidence="1" id="KW-1133">Transmembrane helix</keyword>
<keyword evidence="3" id="KW-1185">Reference proteome</keyword>
<evidence type="ECO:0000313" key="2">
    <source>
        <dbReference type="EMBL" id="EGC29385.1"/>
    </source>
</evidence>